<reference evidence="2 3" key="1">
    <citation type="journal article" date="2023" name="Commun. Biol.">
        <title>Genome analysis of Parmales, the sister group of diatoms, reveals the evolutionary specialization of diatoms from phago-mixotrophs to photoautotrophs.</title>
        <authorList>
            <person name="Ban H."/>
            <person name="Sato S."/>
            <person name="Yoshikawa S."/>
            <person name="Yamada K."/>
            <person name="Nakamura Y."/>
            <person name="Ichinomiya M."/>
            <person name="Sato N."/>
            <person name="Blanc-Mathieu R."/>
            <person name="Endo H."/>
            <person name="Kuwata A."/>
            <person name="Ogata H."/>
        </authorList>
    </citation>
    <scope>NUCLEOTIDE SEQUENCE [LARGE SCALE GENOMIC DNA]</scope>
</reference>
<evidence type="ECO:0000313" key="3">
    <source>
        <dbReference type="Proteomes" id="UP001165060"/>
    </source>
</evidence>
<feature type="compositionally biased region" description="Pro residues" evidence="1">
    <location>
        <begin position="8"/>
        <end position="18"/>
    </location>
</feature>
<feature type="compositionally biased region" description="Pro residues" evidence="1">
    <location>
        <begin position="33"/>
        <end position="43"/>
    </location>
</feature>
<feature type="region of interest" description="Disordered" evidence="1">
    <location>
        <begin position="1"/>
        <end position="143"/>
    </location>
</feature>
<name>A0ABQ6MGC5_9STRA</name>
<feature type="compositionally biased region" description="Low complexity" evidence="1">
    <location>
        <begin position="84"/>
        <end position="99"/>
    </location>
</feature>
<dbReference type="Proteomes" id="UP001165060">
    <property type="component" value="Unassembled WGS sequence"/>
</dbReference>
<sequence length="166" mass="18049">MDLRLSPPRHPPQSPPPSHFQYHQTSFKALQPERPPPLNPPPPKRIKTPTPEQQQQSVPSYCARCEFSKATGLGGGPGPCSDCGASPVPAGPSPVSAGPSPVPAGPSPAAGEQDAMDVDLGGMDVDSDEEEELREQEQQQEEMMRRLREEALQDWREQYPAASDIY</sequence>
<evidence type="ECO:0000313" key="2">
    <source>
        <dbReference type="EMBL" id="GMI25773.1"/>
    </source>
</evidence>
<protein>
    <submittedName>
        <fullName evidence="2">Uncharacterized protein</fullName>
    </submittedName>
</protein>
<organism evidence="2 3">
    <name type="scientific">Tetraparma gracilis</name>
    <dbReference type="NCBI Taxonomy" id="2962635"/>
    <lineage>
        <taxon>Eukaryota</taxon>
        <taxon>Sar</taxon>
        <taxon>Stramenopiles</taxon>
        <taxon>Ochrophyta</taxon>
        <taxon>Bolidophyceae</taxon>
        <taxon>Parmales</taxon>
        <taxon>Triparmaceae</taxon>
        <taxon>Tetraparma</taxon>
    </lineage>
</organism>
<evidence type="ECO:0000256" key="1">
    <source>
        <dbReference type="SAM" id="MobiDB-lite"/>
    </source>
</evidence>
<feature type="compositionally biased region" description="Acidic residues" evidence="1">
    <location>
        <begin position="125"/>
        <end position="140"/>
    </location>
</feature>
<keyword evidence="3" id="KW-1185">Reference proteome</keyword>
<comment type="caution">
    <text evidence="2">The sequence shown here is derived from an EMBL/GenBank/DDBJ whole genome shotgun (WGS) entry which is preliminary data.</text>
</comment>
<dbReference type="EMBL" id="BRYB01001437">
    <property type="protein sequence ID" value="GMI25773.1"/>
    <property type="molecule type" value="Genomic_DNA"/>
</dbReference>
<proteinExistence type="predicted"/>
<gene>
    <name evidence="2" type="ORF">TeGR_g10561</name>
</gene>
<accession>A0ABQ6MGC5</accession>